<reference evidence="1 2" key="1">
    <citation type="submission" date="2017-10" db="EMBL/GenBank/DDBJ databases">
        <title>Genome announcement of Methylocella silvestris TVC from permafrost.</title>
        <authorList>
            <person name="Wang J."/>
            <person name="Geng K."/>
            <person name="Ul-Haque F."/>
            <person name="Crombie A.T."/>
            <person name="Street L.E."/>
            <person name="Wookey P.A."/>
            <person name="Murrell J.C."/>
            <person name="Pratscher J."/>
        </authorList>
    </citation>
    <scope>NUCLEOTIDE SEQUENCE [LARGE SCALE GENOMIC DNA]</scope>
    <source>
        <strain evidence="1 2">TVC</strain>
    </source>
</reference>
<dbReference type="AlphaFoldDB" id="A0A2J7TBW7"/>
<name>A0A2J7TBW7_METSI</name>
<evidence type="ECO:0000313" key="2">
    <source>
        <dbReference type="Proteomes" id="UP000236286"/>
    </source>
</evidence>
<dbReference type="EMBL" id="PDZR01000041">
    <property type="protein sequence ID" value="PNG24255.1"/>
    <property type="molecule type" value="Genomic_DNA"/>
</dbReference>
<comment type="caution">
    <text evidence="1">The sequence shown here is derived from an EMBL/GenBank/DDBJ whole genome shotgun (WGS) entry which is preliminary data.</text>
</comment>
<evidence type="ECO:0000313" key="1">
    <source>
        <dbReference type="EMBL" id="PNG24255.1"/>
    </source>
</evidence>
<proteinExistence type="predicted"/>
<organism evidence="1 2">
    <name type="scientific">Methylocella silvestris</name>
    <dbReference type="NCBI Taxonomy" id="199596"/>
    <lineage>
        <taxon>Bacteria</taxon>
        <taxon>Pseudomonadati</taxon>
        <taxon>Pseudomonadota</taxon>
        <taxon>Alphaproteobacteria</taxon>
        <taxon>Hyphomicrobiales</taxon>
        <taxon>Beijerinckiaceae</taxon>
        <taxon>Methylocella</taxon>
    </lineage>
</organism>
<accession>A0A2J7TBW7</accession>
<dbReference type="Proteomes" id="UP000236286">
    <property type="component" value="Unassembled WGS sequence"/>
</dbReference>
<protein>
    <submittedName>
        <fullName evidence="1">Uncharacterized protein</fullName>
    </submittedName>
</protein>
<gene>
    <name evidence="1" type="ORF">CR492_19640</name>
</gene>
<sequence>MACQHCILVDESGNTTVEIGDLAAEEVDHRLDRRVISSWSALCWYSFSAFRMSTNCLRRRRRSE</sequence>
<dbReference type="RefSeq" id="WP_102845414.1">
    <property type="nucleotide sequence ID" value="NZ_PDZR01000041.1"/>
</dbReference>